<dbReference type="Gene3D" id="3.30.420.10">
    <property type="entry name" value="Ribonuclease H-like superfamily/Ribonuclease H"/>
    <property type="match status" value="1"/>
</dbReference>
<sequence length="169" mass="19096">MDAVRCFVDQQQDSWDEHLAQLAGALRASVNRSTGYTPNKLMLGRETNQPAELMFGTTEDHKYTGTEEYIIGLEKAMKTSHEIAWKTLKTTQARMKKDYDLRVLERQYAPGDLVGPDTGETMIQCDQCKEWFHLTCVGISVSEVDEINIYTCPNCSLIDRQLPPVTTGT</sequence>
<evidence type="ECO:0000256" key="4">
    <source>
        <dbReference type="ARBA" id="ARBA00022833"/>
    </source>
</evidence>
<dbReference type="Gene3D" id="3.30.40.10">
    <property type="entry name" value="Zinc/RING finger domain, C3HC4 (zinc finger)"/>
    <property type="match status" value="1"/>
</dbReference>
<keyword evidence="8" id="KW-1185">Reference proteome</keyword>
<feature type="domain" description="Zinc finger PHD-type" evidence="6">
    <location>
        <begin position="111"/>
        <end position="156"/>
    </location>
</feature>
<accession>A0A8B6E1S6</accession>
<name>A0A8B6E1S6_MYTGA</name>
<dbReference type="InterPro" id="IPR019787">
    <property type="entry name" value="Znf_PHD-finger"/>
</dbReference>
<keyword evidence="3" id="KW-0863">Zinc-finger</keyword>
<reference evidence="7" key="1">
    <citation type="submission" date="2018-11" db="EMBL/GenBank/DDBJ databases">
        <authorList>
            <person name="Alioto T."/>
            <person name="Alioto T."/>
        </authorList>
    </citation>
    <scope>NUCLEOTIDE SEQUENCE</scope>
</reference>
<keyword evidence="5" id="KW-0539">Nucleus</keyword>
<evidence type="ECO:0000313" key="7">
    <source>
        <dbReference type="EMBL" id="VDI27661.1"/>
    </source>
</evidence>
<dbReference type="PANTHER" id="PTHR46174:SF1">
    <property type="entry name" value="CXXC-TYPE ZINC FINGER PROTEIN 1"/>
    <property type="match status" value="1"/>
</dbReference>
<dbReference type="Pfam" id="PF00628">
    <property type="entry name" value="PHD"/>
    <property type="match status" value="1"/>
</dbReference>
<dbReference type="GO" id="GO:0003676">
    <property type="term" value="F:nucleic acid binding"/>
    <property type="evidence" value="ECO:0007669"/>
    <property type="project" value="InterPro"/>
</dbReference>
<evidence type="ECO:0000313" key="8">
    <source>
        <dbReference type="Proteomes" id="UP000596742"/>
    </source>
</evidence>
<keyword evidence="4" id="KW-0862">Zinc</keyword>
<dbReference type="PANTHER" id="PTHR46174">
    <property type="entry name" value="CXXC-TYPE ZINC FINGER PROTEIN 1"/>
    <property type="match status" value="1"/>
</dbReference>
<evidence type="ECO:0000259" key="6">
    <source>
        <dbReference type="SMART" id="SM00249"/>
    </source>
</evidence>
<organism evidence="7 8">
    <name type="scientific">Mytilus galloprovincialis</name>
    <name type="common">Mediterranean mussel</name>
    <dbReference type="NCBI Taxonomy" id="29158"/>
    <lineage>
        <taxon>Eukaryota</taxon>
        <taxon>Metazoa</taxon>
        <taxon>Spiralia</taxon>
        <taxon>Lophotrochozoa</taxon>
        <taxon>Mollusca</taxon>
        <taxon>Bivalvia</taxon>
        <taxon>Autobranchia</taxon>
        <taxon>Pteriomorphia</taxon>
        <taxon>Mytilida</taxon>
        <taxon>Mytiloidea</taxon>
        <taxon>Mytilidae</taxon>
        <taxon>Mytilinae</taxon>
        <taxon>Mytilus</taxon>
    </lineage>
</organism>
<dbReference type="InterPro" id="IPR036397">
    <property type="entry name" value="RNaseH_sf"/>
</dbReference>
<evidence type="ECO:0000256" key="1">
    <source>
        <dbReference type="ARBA" id="ARBA00004123"/>
    </source>
</evidence>
<proteinExistence type="predicted"/>
<dbReference type="Proteomes" id="UP000596742">
    <property type="component" value="Unassembled WGS sequence"/>
</dbReference>
<dbReference type="InterPro" id="IPR001965">
    <property type="entry name" value="Znf_PHD"/>
</dbReference>
<evidence type="ECO:0000256" key="2">
    <source>
        <dbReference type="ARBA" id="ARBA00022723"/>
    </source>
</evidence>
<comment type="subcellular location">
    <subcellularLocation>
        <location evidence="1">Nucleus</location>
    </subcellularLocation>
</comment>
<dbReference type="SMART" id="SM00249">
    <property type="entry name" value="PHD"/>
    <property type="match status" value="1"/>
</dbReference>
<dbReference type="GO" id="GO:0045893">
    <property type="term" value="P:positive regulation of DNA-templated transcription"/>
    <property type="evidence" value="ECO:0007669"/>
    <property type="project" value="TreeGrafter"/>
</dbReference>
<dbReference type="OrthoDB" id="436852at2759"/>
<dbReference type="SUPFAM" id="SSF57903">
    <property type="entry name" value="FYVE/PHD zinc finger"/>
    <property type="match status" value="1"/>
</dbReference>
<dbReference type="InterPro" id="IPR013083">
    <property type="entry name" value="Znf_RING/FYVE/PHD"/>
</dbReference>
<comment type="caution">
    <text evidence="7">The sequence shown here is derived from an EMBL/GenBank/DDBJ whole genome shotgun (WGS) entry which is preliminary data.</text>
</comment>
<dbReference type="GO" id="GO:0008270">
    <property type="term" value="F:zinc ion binding"/>
    <property type="evidence" value="ECO:0007669"/>
    <property type="project" value="UniProtKB-KW"/>
</dbReference>
<dbReference type="GO" id="GO:0048188">
    <property type="term" value="C:Set1C/COMPASS complex"/>
    <property type="evidence" value="ECO:0007669"/>
    <property type="project" value="InterPro"/>
</dbReference>
<evidence type="ECO:0000256" key="3">
    <source>
        <dbReference type="ARBA" id="ARBA00022771"/>
    </source>
</evidence>
<dbReference type="EMBL" id="UYJE01004392">
    <property type="protein sequence ID" value="VDI27661.1"/>
    <property type="molecule type" value="Genomic_DNA"/>
</dbReference>
<dbReference type="InterPro" id="IPR037869">
    <property type="entry name" value="Spp1/CFP1"/>
</dbReference>
<dbReference type="InterPro" id="IPR011011">
    <property type="entry name" value="Znf_FYVE_PHD"/>
</dbReference>
<keyword evidence="2" id="KW-0479">Metal-binding</keyword>
<dbReference type="AlphaFoldDB" id="A0A8B6E1S6"/>
<evidence type="ECO:0000256" key="5">
    <source>
        <dbReference type="ARBA" id="ARBA00023242"/>
    </source>
</evidence>
<gene>
    <name evidence="7" type="ORF">MGAL_10B081251</name>
</gene>
<protein>
    <recommendedName>
        <fullName evidence="6">Zinc finger PHD-type domain-containing protein</fullName>
    </recommendedName>
</protein>